<reference evidence="2 3" key="2">
    <citation type="journal article" date="2009" name="Proc. Natl. Acad. Sci. U.S.A.">
        <title>On the chimeric nature, thermophilic origin, and phylogenetic placement of the Thermotogales.</title>
        <authorList>
            <person name="Zhaxybayeva O."/>
            <person name="Swithers K.S."/>
            <person name="Lapierre P."/>
            <person name="Fournier G.P."/>
            <person name="Bickhart D.M."/>
            <person name="DeBoy R.T."/>
            <person name="Nelson K.E."/>
            <person name="Nesbo C.L."/>
            <person name="Doolittle W.F."/>
            <person name="Gogarten J.P."/>
            <person name="Noll K.M."/>
        </authorList>
    </citation>
    <scope>NUCLEOTIDE SEQUENCE [LARGE SCALE GENOMIC DNA]</scope>
    <source>
        <strain evidence="3">ATCC BAA-301 / DSM 14385 / NBRC 107922 / TMO</strain>
    </source>
</reference>
<dbReference type="PROSITE" id="PS51186">
    <property type="entry name" value="GNAT"/>
    <property type="match status" value="1"/>
</dbReference>
<dbReference type="GO" id="GO:0016747">
    <property type="term" value="F:acyltransferase activity, transferring groups other than amino-acyl groups"/>
    <property type="evidence" value="ECO:0007669"/>
    <property type="project" value="InterPro"/>
</dbReference>
<dbReference type="EMBL" id="CP000812">
    <property type="protein sequence ID" value="ABV33385.1"/>
    <property type="molecule type" value="Genomic_DNA"/>
</dbReference>
<accession>A8F5F1</accession>
<dbReference type="PANTHER" id="PTHR43415">
    <property type="entry name" value="SPERMIDINE N(1)-ACETYLTRANSFERASE"/>
    <property type="match status" value="1"/>
</dbReference>
<dbReference type="OrthoDB" id="9795206at2"/>
<dbReference type="InterPro" id="IPR000182">
    <property type="entry name" value="GNAT_dom"/>
</dbReference>
<dbReference type="AlphaFoldDB" id="A8F5F1"/>
<reference evidence="2 3" key="1">
    <citation type="submission" date="2007-08" db="EMBL/GenBank/DDBJ databases">
        <title>Complete sequence of Thermotoga lettingae TMO.</title>
        <authorList>
            <consortium name="US DOE Joint Genome Institute"/>
            <person name="Copeland A."/>
            <person name="Lucas S."/>
            <person name="Lapidus A."/>
            <person name="Barry K."/>
            <person name="Glavina del Rio T."/>
            <person name="Dalin E."/>
            <person name="Tice H."/>
            <person name="Pitluck S."/>
            <person name="Foster B."/>
            <person name="Bruce D."/>
            <person name="Schmutz J."/>
            <person name="Larimer F."/>
            <person name="Land M."/>
            <person name="Hauser L."/>
            <person name="Kyrpides N."/>
            <person name="Mikhailova N."/>
            <person name="Nelson K."/>
            <person name="Gogarten J.P."/>
            <person name="Noll K."/>
            <person name="Richardson P."/>
        </authorList>
    </citation>
    <scope>NUCLEOTIDE SEQUENCE [LARGE SCALE GENOMIC DNA]</scope>
    <source>
        <strain evidence="3">ATCC BAA-301 / DSM 14385 / NBRC 107922 / TMO</strain>
    </source>
</reference>
<feature type="domain" description="N-acetyltransferase" evidence="1">
    <location>
        <begin position="8"/>
        <end position="166"/>
    </location>
</feature>
<dbReference type="InterPro" id="IPR016181">
    <property type="entry name" value="Acyl_CoA_acyltransferase"/>
</dbReference>
<dbReference type="PANTHER" id="PTHR43415:SF3">
    <property type="entry name" value="GNAT-FAMILY ACETYLTRANSFERASE"/>
    <property type="match status" value="1"/>
</dbReference>
<dbReference type="HOGENOM" id="CLU_013985_3_2_0"/>
<protein>
    <submittedName>
        <fullName evidence="2">GCN5-related N-acetyltransferase</fullName>
    </submittedName>
</protein>
<dbReference type="Gene3D" id="3.40.630.30">
    <property type="match status" value="1"/>
</dbReference>
<gene>
    <name evidence="2" type="ordered locus">Tlet_0819</name>
</gene>
<dbReference type="Pfam" id="PF13302">
    <property type="entry name" value="Acetyltransf_3"/>
    <property type="match status" value="1"/>
</dbReference>
<proteinExistence type="predicted"/>
<organism evidence="2 3">
    <name type="scientific">Pseudothermotoga lettingae (strain ATCC BAA-301 / DSM 14385 / NBRC 107922 / TMO)</name>
    <name type="common">Thermotoga lettingae</name>
    <dbReference type="NCBI Taxonomy" id="416591"/>
    <lineage>
        <taxon>Bacteria</taxon>
        <taxon>Thermotogati</taxon>
        <taxon>Thermotogota</taxon>
        <taxon>Thermotogae</taxon>
        <taxon>Thermotogales</taxon>
        <taxon>Thermotogaceae</taxon>
        <taxon>Pseudothermotoga</taxon>
    </lineage>
</organism>
<name>A8F5F1_PSELT</name>
<keyword evidence="3" id="KW-1185">Reference proteome</keyword>
<sequence length="179" mass="21087">MIIKGEKIELRPVELSDLEQLLNINDEEVRANLLSSFPINRLREEEWVKNLYANQRDIVMGIVPFEGKKLVGTTGLHGIDWVNRNAEFGIAITDKNYWNRGFGTEATILMLKYAFEYLNLHRVSLRVYEYNNRAIHVYEKCGFIREGKLRQARYMKGKYYDVLVMSILSGEYFQRQSMH</sequence>
<evidence type="ECO:0000313" key="3">
    <source>
        <dbReference type="Proteomes" id="UP000002016"/>
    </source>
</evidence>
<keyword evidence="2" id="KW-0808">Transferase</keyword>
<dbReference type="SUPFAM" id="SSF55729">
    <property type="entry name" value="Acyl-CoA N-acyltransferases (Nat)"/>
    <property type="match status" value="1"/>
</dbReference>
<dbReference type="eggNOG" id="COG1670">
    <property type="taxonomic scope" value="Bacteria"/>
</dbReference>
<dbReference type="STRING" id="416591.Tlet_0819"/>
<dbReference type="Proteomes" id="UP000002016">
    <property type="component" value="Chromosome"/>
</dbReference>
<evidence type="ECO:0000313" key="2">
    <source>
        <dbReference type="EMBL" id="ABV33385.1"/>
    </source>
</evidence>
<dbReference type="RefSeq" id="WP_012002866.1">
    <property type="nucleotide sequence ID" value="NZ_BSDV01000001.1"/>
</dbReference>
<evidence type="ECO:0000259" key="1">
    <source>
        <dbReference type="PROSITE" id="PS51186"/>
    </source>
</evidence>
<dbReference type="KEGG" id="tle:Tlet_0819"/>